<dbReference type="HOGENOM" id="CLU_043142_2_0_12"/>
<dbReference type="STRING" id="760011.Spico_1321"/>
<dbReference type="AlphaFoldDB" id="F4GM53"/>
<dbReference type="InterPro" id="IPR029058">
    <property type="entry name" value="AB_hydrolase_fold"/>
</dbReference>
<reference evidence="2" key="1">
    <citation type="submission" date="2011-04" db="EMBL/GenBank/DDBJ databases">
        <title>The complete genome of Spirochaeta coccoides DSM 17374.</title>
        <authorList>
            <person name="Lucas S."/>
            <person name="Copeland A."/>
            <person name="Lapidus A."/>
            <person name="Bruce D."/>
            <person name="Goodwin L."/>
            <person name="Pitluck S."/>
            <person name="Peters L."/>
            <person name="Kyrpides N."/>
            <person name="Mavromatis K."/>
            <person name="Pagani I."/>
            <person name="Ivanova N."/>
            <person name="Ovchinnikova G."/>
            <person name="Lu M."/>
            <person name="Detter J.C."/>
            <person name="Tapia R."/>
            <person name="Han C."/>
            <person name="Land M."/>
            <person name="Hauser L."/>
            <person name="Markowitz V."/>
            <person name="Cheng J.-F."/>
            <person name="Hugenholtz P."/>
            <person name="Woyke T."/>
            <person name="Wu D."/>
            <person name="Spring S."/>
            <person name="Schroeder M."/>
            <person name="Brambilla E."/>
            <person name="Klenk H.-P."/>
            <person name="Eisen J.A."/>
        </authorList>
    </citation>
    <scope>NUCLEOTIDE SEQUENCE [LARGE SCALE GENOMIC DNA]</scope>
    <source>
        <strain evidence="2">ATCC BAA-1237 / DSM 17374 / SPN1</strain>
    </source>
</reference>
<evidence type="ECO:0008006" key="3">
    <source>
        <dbReference type="Google" id="ProtNLM"/>
    </source>
</evidence>
<name>F4GM53_PARC1</name>
<protein>
    <recommendedName>
        <fullName evidence="3">DUF2974 domain-containing protein</fullName>
    </recommendedName>
</protein>
<dbReference type="SUPFAM" id="SSF53474">
    <property type="entry name" value="alpha/beta-Hydrolases"/>
    <property type="match status" value="1"/>
</dbReference>
<reference evidence="1 2" key="2">
    <citation type="journal article" date="2012" name="Stand. Genomic Sci.">
        <title>Complete genome sequence of the termite hindgut bacterium Spirochaeta coccoides type strain (SPN1(T)), reclassification in the genus Sphaerochaeta as Sphaerochaeta coccoides comb. nov. and emendations of the family Spirochaetaceae and the genus Sphaerochaeta.</title>
        <authorList>
            <person name="Abt B."/>
            <person name="Han C."/>
            <person name="Scheuner C."/>
            <person name="Lu M."/>
            <person name="Lapidus A."/>
            <person name="Nolan M."/>
            <person name="Lucas S."/>
            <person name="Hammon N."/>
            <person name="Deshpande S."/>
            <person name="Cheng J.F."/>
            <person name="Tapia R."/>
            <person name="Goodwin L.A."/>
            <person name="Pitluck S."/>
            <person name="Liolios K."/>
            <person name="Pagani I."/>
            <person name="Ivanova N."/>
            <person name="Mavromatis K."/>
            <person name="Mikhailova N."/>
            <person name="Huntemann M."/>
            <person name="Pati A."/>
            <person name="Chen A."/>
            <person name="Palaniappan K."/>
            <person name="Land M."/>
            <person name="Hauser L."/>
            <person name="Brambilla E.M."/>
            <person name="Rohde M."/>
            <person name="Spring S."/>
            <person name="Gronow S."/>
            <person name="Goker M."/>
            <person name="Woyke T."/>
            <person name="Bristow J."/>
            <person name="Eisen J.A."/>
            <person name="Markowitz V."/>
            <person name="Hugenholtz P."/>
            <person name="Kyrpides N.C."/>
            <person name="Klenk H.P."/>
            <person name="Detter J.C."/>
        </authorList>
    </citation>
    <scope>NUCLEOTIDE SEQUENCE [LARGE SCALE GENOMIC DNA]</scope>
    <source>
        <strain evidence="2">ATCC BAA-1237 / DSM 17374 / SPN1</strain>
    </source>
</reference>
<gene>
    <name evidence="1" type="ordered locus">Spico_1321</name>
</gene>
<proteinExistence type="predicted"/>
<sequence length="378" mass="42444">MRNIIDYTWDENRTFAEKSFTEVDSLVLSQLSYMNFTGLETSLEGMAAGNLAPVSLAEFLEAGIPDDFFKQAVDEKHNRELISVLRQSHRFASVGLAYYVNSFDVDTEKQFSALTFLLEDGTAYVAFRGTDATFIGWKEDFNMAFMTPIPSQEEAADYLRNVHGLIGRPLRIGGHSKGGNLAVYAALRCADRMEQDIIAVYDHDGPGFHEDIHREFKDHPLWKKVKATVPHASIIGMLLHNNLAEYTIVGSRRVGILQHDPFSWKISPEGDFVVADGLSPDAVVFNRTMEMWLSSLDDEGRERFIDALYSVVKATGAVTFQDLTEDIMGKLGSALAAIKELDPDTRSFIRRLVYEWFKAAVVTIKDFATRKITGEEDS</sequence>
<dbReference type="eggNOG" id="COG1073">
    <property type="taxonomic scope" value="Bacteria"/>
</dbReference>
<dbReference type="Pfam" id="PF11187">
    <property type="entry name" value="Mbeg1-like"/>
    <property type="match status" value="1"/>
</dbReference>
<keyword evidence="2" id="KW-1185">Reference proteome</keyword>
<organism evidence="1 2">
    <name type="scientific">Parasphaerochaeta coccoides (strain ATCC BAA-1237 / DSM 17374 / SPN1)</name>
    <name type="common">Sphaerochaeta coccoides</name>
    <dbReference type="NCBI Taxonomy" id="760011"/>
    <lineage>
        <taxon>Bacteria</taxon>
        <taxon>Pseudomonadati</taxon>
        <taxon>Spirochaetota</taxon>
        <taxon>Spirochaetia</taxon>
        <taxon>Spirochaetales</taxon>
        <taxon>Sphaerochaetaceae</taxon>
        <taxon>Parasphaerochaeta</taxon>
    </lineage>
</organism>
<dbReference type="RefSeq" id="WP_013739923.1">
    <property type="nucleotide sequence ID" value="NC_015436.1"/>
</dbReference>
<dbReference type="Proteomes" id="UP000007939">
    <property type="component" value="Chromosome"/>
</dbReference>
<dbReference type="Gene3D" id="3.40.50.1820">
    <property type="entry name" value="alpha/beta hydrolase"/>
    <property type="match status" value="1"/>
</dbReference>
<accession>F4GM53</accession>
<evidence type="ECO:0000313" key="2">
    <source>
        <dbReference type="Proteomes" id="UP000007939"/>
    </source>
</evidence>
<dbReference type="EMBL" id="CP002659">
    <property type="protein sequence ID" value="AEC02528.1"/>
    <property type="molecule type" value="Genomic_DNA"/>
</dbReference>
<dbReference type="InterPro" id="IPR024499">
    <property type="entry name" value="Mbeg1-like"/>
</dbReference>
<dbReference type="KEGG" id="scc:Spico_1321"/>
<evidence type="ECO:0000313" key="1">
    <source>
        <dbReference type="EMBL" id="AEC02528.1"/>
    </source>
</evidence>